<evidence type="ECO:0000313" key="4">
    <source>
        <dbReference type="RefSeq" id="XP_033579186.1"/>
    </source>
</evidence>
<proteinExistence type="predicted"/>
<keyword evidence="1" id="KW-0812">Transmembrane</keyword>
<keyword evidence="1" id="KW-0472">Membrane</keyword>
<reference evidence="4" key="2">
    <citation type="submission" date="2020-04" db="EMBL/GenBank/DDBJ databases">
        <authorList>
            <consortium name="NCBI Genome Project"/>
        </authorList>
    </citation>
    <scope>NUCLEOTIDE SEQUENCE</scope>
    <source>
        <strain evidence="4">CBS 304.34</strain>
    </source>
</reference>
<evidence type="ECO:0000256" key="1">
    <source>
        <dbReference type="SAM" id="Phobius"/>
    </source>
</evidence>
<dbReference type="RefSeq" id="XP_033579186.1">
    <property type="nucleotide sequence ID" value="XM_033725254.1"/>
</dbReference>
<dbReference type="Gene3D" id="3.40.50.1360">
    <property type="match status" value="1"/>
</dbReference>
<dbReference type="InterPro" id="IPR037171">
    <property type="entry name" value="NagB/RpiA_transferase-like"/>
</dbReference>
<protein>
    <submittedName>
        <fullName evidence="2 4">Uncharacterized protein</fullName>
    </submittedName>
</protein>
<evidence type="ECO:0000313" key="3">
    <source>
        <dbReference type="Proteomes" id="UP000504636"/>
    </source>
</evidence>
<reference evidence="4" key="3">
    <citation type="submission" date="2025-04" db="UniProtKB">
        <authorList>
            <consortium name="RefSeq"/>
        </authorList>
    </citation>
    <scope>IDENTIFICATION</scope>
    <source>
        <strain evidence="4">CBS 304.34</strain>
    </source>
</reference>
<dbReference type="Proteomes" id="UP000504636">
    <property type="component" value="Unplaced"/>
</dbReference>
<gene>
    <name evidence="2 4" type="ORF">BDZ99DRAFT_518077</name>
</gene>
<name>A0A6A6YTH4_9PEZI</name>
<dbReference type="OrthoDB" id="432544at2759"/>
<reference evidence="2 4" key="1">
    <citation type="journal article" date="2020" name="Stud. Mycol.">
        <title>101 Dothideomycetes genomes: a test case for predicting lifestyles and emergence of pathogens.</title>
        <authorList>
            <person name="Haridas S."/>
            <person name="Albert R."/>
            <person name="Binder M."/>
            <person name="Bloem J."/>
            <person name="Labutti K."/>
            <person name="Salamov A."/>
            <person name="Andreopoulos B."/>
            <person name="Baker S."/>
            <person name="Barry K."/>
            <person name="Bills G."/>
            <person name="Bluhm B."/>
            <person name="Cannon C."/>
            <person name="Castanera R."/>
            <person name="Culley D."/>
            <person name="Daum C."/>
            <person name="Ezra D."/>
            <person name="Gonzalez J."/>
            <person name="Henrissat B."/>
            <person name="Kuo A."/>
            <person name="Liang C."/>
            <person name="Lipzen A."/>
            <person name="Lutzoni F."/>
            <person name="Magnuson J."/>
            <person name="Mondo S."/>
            <person name="Nolan M."/>
            <person name="Ohm R."/>
            <person name="Pangilinan J."/>
            <person name="Park H.-J."/>
            <person name="Ramirez L."/>
            <person name="Alfaro M."/>
            <person name="Sun H."/>
            <person name="Tritt A."/>
            <person name="Yoshinaga Y."/>
            <person name="Zwiers L.-H."/>
            <person name="Turgeon B."/>
            <person name="Goodwin S."/>
            <person name="Spatafora J."/>
            <person name="Crous P."/>
            <person name="Grigoriev I."/>
        </authorList>
    </citation>
    <scope>NUCLEOTIDE SEQUENCE</scope>
    <source>
        <strain evidence="2 4">CBS 304.34</strain>
    </source>
</reference>
<accession>A0A6A6YTH4</accession>
<dbReference type="AlphaFoldDB" id="A0A6A6YTH4"/>
<keyword evidence="1" id="KW-1133">Transmembrane helix</keyword>
<organism evidence="2">
    <name type="scientific">Mytilinidion resinicola</name>
    <dbReference type="NCBI Taxonomy" id="574789"/>
    <lineage>
        <taxon>Eukaryota</taxon>
        <taxon>Fungi</taxon>
        <taxon>Dikarya</taxon>
        <taxon>Ascomycota</taxon>
        <taxon>Pezizomycotina</taxon>
        <taxon>Dothideomycetes</taxon>
        <taxon>Pleosporomycetidae</taxon>
        <taxon>Mytilinidiales</taxon>
        <taxon>Mytilinidiaceae</taxon>
        <taxon>Mytilinidion</taxon>
    </lineage>
</organism>
<keyword evidence="3" id="KW-1185">Reference proteome</keyword>
<sequence length="202" mass="22381">MSAWSTIPEFRRLSAGIRRIDWTDRVLSNHGAYPTKAGAFQGKQTSAKFYNEEGRVFRWFMKAITSESDVRVFATLDGFLVMVSLTATSVLLSVFAMTVVLSPPDDSPGRHPASQFFSSRVKGETPSLVGFRVRVPPVAGHGIKIGFVATGASKKEVLRQVFGRKEGHQLPWGLVSGLDQERVSWFVDYPACPLYHTTSRKA</sequence>
<dbReference type="GeneID" id="54466147"/>
<feature type="transmembrane region" description="Helical" evidence="1">
    <location>
        <begin position="79"/>
        <end position="101"/>
    </location>
</feature>
<evidence type="ECO:0000313" key="2">
    <source>
        <dbReference type="EMBL" id="KAF2812222.1"/>
    </source>
</evidence>
<dbReference type="SUPFAM" id="SSF100950">
    <property type="entry name" value="NagB/RpiA/CoA transferase-like"/>
    <property type="match status" value="1"/>
</dbReference>
<dbReference type="EMBL" id="MU003697">
    <property type="protein sequence ID" value="KAF2812222.1"/>
    <property type="molecule type" value="Genomic_DNA"/>
</dbReference>